<dbReference type="GO" id="GO:0016987">
    <property type="term" value="F:sigma factor activity"/>
    <property type="evidence" value="ECO:0007669"/>
    <property type="project" value="UniProtKB-KW"/>
</dbReference>
<protein>
    <submittedName>
        <fullName evidence="7">RNA polymerase primary sigma factor</fullName>
    </submittedName>
</protein>
<dbReference type="InterPro" id="IPR007630">
    <property type="entry name" value="RNA_pol_sigma70_r4"/>
</dbReference>
<dbReference type="NCBIfam" id="TIGR02937">
    <property type="entry name" value="sigma70-ECF"/>
    <property type="match status" value="1"/>
</dbReference>
<sequence length="403" mass="44218">MREELVLRAVSVLAEDAERLDVLPWDHVIGILNRRGLEPEEVSAVVAELARLGIPVEREDGGGAAAHDAKGRSLPALPAQMRRHRILSAEEEAALGRRIQLGFAAMERRQAGADATSVGALIEDGLRARDELVRSNLRLVVSIAQRLVQNAGDMELEDLLQEGVLGLQRAAEKFDPTLGYKFSTYATWWVRQAIGRGIDRDGFAIKLPTHVWEKLRKIGRYTRSFELRNGRSPVLREVAEGVEMDVAELQALLDISRPLVRLDAPIGDETGGGTLGELLGNTSLPAPEDAVANDHVSRQLGKILQRSFDPRSIDILERRFGLSTDEPATLDEIGRIHGVSRERVRQIELKLLMALSGDDAIQALARQLGLRPQPKSPAARYAAGTTSHRRTPGTVAASSQENR</sequence>
<dbReference type="RefSeq" id="WP_141723078.1">
    <property type="nucleotide sequence ID" value="NZ_FMCU01000005.1"/>
</dbReference>
<dbReference type="PRINTS" id="PR00046">
    <property type="entry name" value="SIGMA70FCT"/>
</dbReference>
<evidence type="ECO:0000259" key="6">
    <source>
        <dbReference type="PROSITE" id="PS00716"/>
    </source>
</evidence>
<dbReference type="PANTHER" id="PTHR30603:SF47">
    <property type="entry name" value="RNA POLYMERASE SIGMA FACTOR SIGD, CHLOROPLASTIC"/>
    <property type="match status" value="1"/>
</dbReference>
<proteinExistence type="predicted"/>
<dbReference type="SUPFAM" id="SSF88946">
    <property type="entry name" value="Sigma2 domain of RNA polymerase sigma factors"/>
    <property type="match status" value="1"/>
</dbReference>
<accession>A0A1C4Y639</accession>
<feature type="domain" description="RNA polymerase sigma-70" evidence="6">
    <location>
        <begin position="329"/>
        <end position="355"/>
    </location>
</feature>
<reference evidence="8" key="1">
    <citation type="submission" date="2016-06" db="EMBL/GenBank/DDBJ databases">
        <authorList>
            <person name="Varghese N."/>
            <person name="Submissions Spin"/>
        </authorList>
    </citation>
    <scope>NUCLEOTIDE SEQUENCE [LARGE SCALE GENOMIC DNA]</scope>
    <source>
        <strain evidence="8">DSM 44100</strain>
    </source>
</reference>
<dbReference type="InterPro" id="IPR000943">
    <property type="entry name" value="RNA_pol_sigma70"/>
</dbReference>
<name>A0A1C4Y639_9ACTN</name>
<evidence type="ECO:0000256" key="1">
    <source>
        <dbReference type="ARBA" id="ARBA00023015"/>
    </source>
</evidence>
<dbReference type="InterPro" id="IPR036388">
    <property type="entry name" value="WH-like_DNA-bd_sf"/>
</dbReference>
<keyword evidence="4" id="KW-0804">Transcription</keyword>
<gene>
    <name evidence="7" type="ORF">GA0070216_105382</name>
</gene>
<keyword evidence="1" id="KW-0805">Transcription regulation</keyword>
<keyword evidence="8" id="KW-1185">Reference proteome</keyword>
<evidence type="ECO:0000256" key="3">
    <source>
        <dbReference type="ARBA" id="ARBA00023125"/>
    </source>
</evidence>
<dbReference type="PROSITE" id="PS00716">
    <property type="entry name" value="SIGMA70_2"/>
    <property type="match status" value="1"/>
</dbReference>
<keyword evidence="3" id="KW-0238">DNA-binding</keyword>
<dbReference type="Pfam" id="PF04542">
    <property type="entry name" value="Sigma70_r2"/>
    <property type="match status" value="1"/>
</dbReference>
<dbReference type="AlphaFoldDB" id="A0A1C4Y639"/>
<evidence type="ECO:0000256" key="2">
    <source>
        <dbReference type="ARBA" id="ARBA00023082"/>
    </source>
</evidence>
<dbReference type="STRING" id="121616.GA0070216_105382"/>
<dbReference type="Gene3D" id="1.10.10.10">
    <property type="entry name" value="Winged helix-like DNA-binding domain superfamily/Winged helix DNA-binding domain"/>
    <property type="match status" value="2"/>
</dbReference>
<evidence type="ECO:0000256" key="4">
    <source>
        <dbReference type="ARBA" id="ARBA00023163"/>
    </source>
</evidence>
<evidence type="ECO:0000256" key="5">
    <source>
        <dbReference type="SAM" id="MobiDB-lite"/>
    </source>
</evidence>
<dbReference type="InterPro" id="IPR014284">
    <property type="entry name" value="RNA_pol_sigma-70_dom"/>
</dbReference>
<dbReference type="InterPro" id="IPR050239">
    <property type="entry name" value="Sigma-70_RNA_pol_init_factors"/>
</dbReference>
<evidence type="ECO:0000313" key="8">
    <source>
        <dbReference type="Proteomes" id="UP000198797"/>
    </source>
</evidence>
<dbReference type="InterPro" id="IPR007627">
    <property type="entry name" value="RNA_pol_sigma70_r2"/>
</dbReference>
<dbReference type="PANTHER" id="PTHR30603">
    <property type="entry name" value="RNA POLYMERASE SIGMA FACTOR RPO"/>
    <property type="match status" value="1"/>
</dbReference>
<organism evidence="7 8">
    <name type="scientific">Micromonospora matsumotoense</name>
    <dbReference type="NCBI Taxonomy" id="121616"/>
    <lineage>
        <taxon>Bacteria</taxon>
        <taxon>Bacillati</taxon>
        <taxon>Actinomycetota</taxon>
        <taxon>Actinomycetes</taxon>
        <taxon>Micromonosporales</taxon>
        <taxon>Micromonosporaceae</taxon>
        <taxon>Micromonospora</taxon>
    </lineage>
</organism>
<dbReference type="GO" id="GO:0006352">
    <property type="term" value="P:DNA-templated transcription initiation"/>
    <property type="evidence" value="ECO:0007669"/>
    <property type="project" value="InterPro"/>
</dbReference>
<dbReference type="Proteomes" id="UP000198797">
    <property type="component" value="Unassembled WGS sequence"/>
</dbReference>
<dbReference type="InterPro" id="IPR013325">
    <property type="entry name" value="RNA_pol_sigma_r2"/>
</dbReference>
<dbReference type="OrthoDB" id="3345445at2"/>
<dbReference type="InterPro" id="IPR013324">
    <property type="entry name" value="RNA_pol_sigma_r3/r4-like"/>
</dbReference>
<dbReference type="InterPro" id="IPR007624">
    <property type="entry name" value="RNA_pol_sigma70_r3"/>
</dbReference>
<feature type="region of interest" description="Disordered" evidence="5">
    <location>
        <begin position="372"/>
        <end position="403"/>
    </location>
</feature>
<dbReference type="Pfam" id="PF04545">
    <property type="entry name" value="Sigma70_r4"/>
    <property type="match status" value="1"/>
</dbReference>
<dbReference type="Pfam" id="PF04539">
    <property type="entry name" value="Sigma70_r3"/>
    <property type="match status" value="1"/>
</dbReference>
<dbReference type="SUPFAM" id="SSF88659">
    <property type="entry name" value="Sigma3 and sigma4 domains of RNA polymerase sigma factors"/>
    <property type="match status" value="2"/>
</dbReference>
<evidence type="ECO:0000313" key="7">
    <source>
        <dbReference type="EMBL" id="SCF15841.1"/>
    </source>
</evidence>
<dbReference type="Gene3D" id="1.10.601.10">
    <property type="entry name" value="RNA Polymerase Primary Sigma Factor"/>
    <property type="match status" value="1"/>
</dbReference>
<keyword evidence="2" id="KW-0731">Sigma factor</keyword>
<dbReference type="EMBL" id="FMCU01000005">
    <property type="protein sequence ID" value="SCF15841.1"/>
    <property type="molecule type" value="Genomic_DNA"/>
</dbReference>
<dbReference type="GO" id="GO:0003677">
    <property type="term" value="F:DNA binding"/>
    <property type="evidence" value="ECO:0007669"/>
    <property type="project" value="UniProtKB-KW"/>
</dbReference>